<protein>
    <recommendedName>
        <fullName evidence="2">Nascent polypeptide-associated complex subunit alpha-like UBA domain-containing protein</fullName>
    </recommendedName>
</protein>
<dbReference type="Pfam" id="PF19026">
    <property type="entry name" value="UBA_HYPK"/>
    <property type="match status" value="1"/>
</dbReference>
<evidence type="ECO:0000313" key="3">
    <source>
        <dbReference type="EMBL" id="KAK1927328.1"/>
    </source>
</evidence>
<feature type="region of interest" description="Disordered" evidence="1">
    <location>
        <begin position="47"/>
        <end position="75"/>
    </location>
</feature>
<reference evidence="3" key="1">
    <citation type="submission" date="2023-02" db="EMBL/GenBank/DDBJ databases">
        <title>Identification and recombinant expression of a fungal hydrolase from Papiliotrema laurentii that hydrolyzes apple cutin and clears colloidal polyester polyurethane.</title>
        <authorList>
            <consortium name="DOE Joint Genome Institute"/>
            <person name="Roman V.A."/>
            <person name="Bojanowski C."/>
            <person name="Crable B.R."/>
            <person name="Wagner D.N."/>
            <person name="Hung C.S."/>
            <person name="Nadeau L.J."/>
            <person name="Schratz L."/>
            <person name="Haridas S."/>
            <person name="Pangilinan J."/>
            <person name="Lipzen A."/>
            <person name="Na H."/>
            <person name="Yan M."/>
            <person name="Ng V."/>
            <person name="Grigoriev I.V."/>
            <person name="Spatafora J.W."/>
            <person name="Barlow D."/>
            <person name="Biffinger J."/>
            <person name="Kelley-Loughnane N."/>
            <person name="Varaljay V.A."/>
            <person name="Crookes-Goodson W.J."/>
        </authorList>
    </citation>
    <scope>NUCLEOTIDE SEQUENCE</scope>
    <source>
        <strain evidence="3">5307AH</strain>
    </source>
</reference>
<dbReference type="Gene3D" id="1.10.8.10">
    <property type="entry name" value="DNA helicase RuvA subunit, C-terminal domain"/>
    <property type="match status" value="1"/>
</dbReference>
<name>A0AAD9FWJ2_PAPLA</name>
<evidence type="ECO:0000313" key="4">
    <source>
        <dbReference type="Proteomes" id="UP001182556"/>
    </source>
</evidence>
<feature type="domain" description="Nascent polypeptide-associated complex subunit alpha-like UBA" evidence="2">
    <location>
        <begin position="109"/>
        <end position="133"/>
    </location>
</feature>
<dbReference type="EMBL" id="JAODAN010000001">
    <property type="protein sequence ID" value="KAK1927328.1"/>
    <property type="molecule type" value="Genomic_DNA"/>
</dbReference>
<comment type="caution">
    <text evidence="3">The sequence shown here is derived from an EMBL/GenBank/DDBJ whole genome shotgun (WGS) entry which is preliminary data.</text>
</comment>
<organism evidence="3 4">
    <name type="scientific">Papiliotrema laurentii</name>
    <name type="common">Cryptococcus laurentii</name>
    <dbReference type="NCBI Taxonomy" id="5418"/>
    <lineage>
        <taxon>Eukaryota</taxon>
        <taxon>Fungi</taxon>
        <taxon>Dikarya</taxon>
        <taxon>Basidiomycota</taxon>
        <taxon>Agaricomycotina</taxon>
        <taxon>Tremellomycetes</taxon>
        <taxon>Tremellales</taxon>
        <taxon>Rhynchogastremaceae</taxon>
        <taxon>Papiliotrema</taxon>
    </lineage>
</organism>
<feature type="compositionally biased region" description="Basic and acidic residues" evidence="1">
    <location>
        <begin position="60"/>
        <end position="72"/>
    </location>
</feature>
<proteinExistence type="predicted"/>
<dbReference type="AlphaFoldDB" id="A0AAD9FWJ2"/>
<dbReference type="Proteomes" id="UP001182556">
    <property type="component" value="Unassembled WGS sequence"/>
</dbReference>
<sequence length="150" mass="16273">MSAIAGSSSGRVPQGEVIIDFADGGSYIKHKLEDSVLDLERRRITKEEGRKAQSAMQALEVKDTRPQPKSEDVDYIVGGSSSSAMFFPFVPVRTQTPSFPYRLVKQVLCSRGEAEEALRESKGDLVKALISLVKPAKRARSVDGGAETSS</sequence>
<evidence type="ECO:0000259" key="2">
    <source>
        <dbReference type="Pfam" id="PF19026"/>
    </source>
</evidence>
<keyword evidence="4" id="KW-1185">Reference proteome</keyword>
<gene>
    <name evidence="3" type="ORF">DB88DRAFT_537290</name>
</gene>
<evidence type="ECO:0000256" key="1">
    <source>
        <dbReference type="SAM" id="MobiDB-lite"/>
    </source>
</evidence>
<dbReference type="InterPro" id="IPR044034">
    <property type="entry name" value="NAC-like_UBA"/>
</dbReference>
<accession>A0AAD9FWJ2</accession>